<evidence type="ECO:0000313" key="1">
    <source>
        <dbReference type="EMBL" id="CAD7458264.1"/>
    </source>
</evidence>
<name>A0A7R9IH73_9NEOP</name>
<proteinExistence type="predicted"/>
<dbReference type="AlphaFoldDB" id="A0A7R9IH73"/>
<sequence>MKSSSGGSVSTYGAKSPCSITGMVEKLIIVGMWGYPFIKKHGRMQRFEGKMGSDNSAVNDETKKSSKIMILESKPTMLKIKEIITLSSSDEEDHENSNCKDFFTTKQDANTFQNNILDLVVAVSAHKEKPKDDSDRETVIERISKMTIPPSSVTRGEQHIFTIEVLCPLARRIGWFTKHTTPISKGEAYPVCLWSKAAWKNDELDQLEFKNPIFQLRWSAELLNLNEKKAIGSDVTAVNIENKNGAIQYIELELHIHCSGKQLVDFEIDNSEIVDIKGYLGRTVPIIFFRTKCSSGEKIRRCLNMTEAGPYFDPDSQDQSHKRIVLLPKQLDEASKKTFKKIFTRSFLHITKREANQLLLLSSPKEVLPVSKADKPQEQPKLIISNRQPVLFSQHLISLRQVLSATETTRSANAAPFRLLPHPTNTTNVSFPPPPSSNFGTGDARQQSSVLASALIKDIISVIMADVPQKTQLKSIRATRKRTATFTENGEDRRRDGAGTLPVTHRTISFENGSGGGSGNYRAGSPSVIFSQTWLPSRAGCRNTALLSQWNFVLERGGQCLRCQSLSPTLQRNFDLSTPTSKRGSGN</sequence>
<gene>
    <name evidence="1" type="ORF">TTEB3V08_LOCUS6247</name>
</gene>
<organism evidence="1">
    <name type="scientific">Timema tahoe</name>
    <dbReference type="NCBI Taxonomy" id="61484"/>
    <lineage>
        <taxon>Eukaryota</taxon>
        <taxon>Metazoa</taxon>
        <taxon>Ecdysozoa</taxon>
        <taxon>Arthropoda</taxon>
        <taxon>Hexapoda</taxon>
        <taxon>Insecta</taxon>
        <taxon>Pterygota</taxon>
        <taxon>Neoptera</taxon>
        <taxon>Polyneoptera</taxon>
        <taxon>Phasmatodea</taxon>
        <taxon>Timematodea</taxon>
        <taxon>Timematoidea</taxon>
        <taxon>Timematidae</taxon>
        <taxon>Timema</taxon>
    </lineage>
</organism>
<dbReference type="EMBL" id="OE002166">
    <property type="protein sequence ID" value="CAD7458264.1"/>
    <property type="molecule type" value="Genomic_DNA"/>
</dbReference>
<accession>A0A7R9IH73</accession>
<protein>
    <submittedName>
        <fullName evidence="1">Uncharacterized protein</fullName>
    </submittedName>
</protein>
<reference evidence="1" key="1">
    <citation type="submission" date="2020-11" db="EMBL/GenBank/DDBJ databases">
        <authorList>
            <person name="Tran Van P."/>
        </authorList>
    </citation>
    <scope>NUCLEOTIDE SEQUENCE</scope>
</reference>